<sequence length="64" mass="7046">MIICICRRLNEKKISEAIDAGAESAPAVMAHHQTRFNCGQCRHDIAEMISNSQDIETSTDIAAE</sequence>
<dbReference type="RefSeq" id="WP_382167233.1">
    <property type="nucleotide sequence ID" value="NZ_JBHTBR010000005.1"/>
</dbReference>
<evidence type="ECO:0000313" key="3">
    <source>
        <dbReference type="Proteomes" id="UP001596492"/>
    </source>
</evidence>
<organism evidence="2 3">
    <name type="scientific">Hirschia litorea</name>
    <dbReference type="NCBI Taxonomy" id="1199156"/>
    <lineage>
        <taxon>Bacteria</taxon>
        <taxon>Pseudomonadati</taxon>
        <taxon>Pseudomonadota</taxon>
        <taxon>Alphaproteobacteria</taxon>
        <taxon>Hyphomonadales</taxon>
        <taxon>Hyphomonadaceae</taxon>
        <taxon>Hirschia</taxon>
    </lineage>
</organism>
<proteinExistence type="predicted"/>
<protein>
    <submittedName>
        <fullName evidence="2">Bacterioferritin-associated ferredoxin</fullName>
    </submittedName>
</protein>
<comment type="caution">
    <text evidence="2">The sequence shown here is derived from an EMBL/GenBank/DDBJ whole genome shotgun (WGS) entry which is preliminary data.</text>
</comment>
<dbReference type="Pfam" id="PF04324">
    <property type="entry name" value="Fer2_BFD"/>
    <property type="match status" value="1"/>
</dbReference>
<evidence type="ECO:0000313" key="2">
    <source>
        <dbReference type="EMBL" id="MFC7291990.1"/>
    </source>
</evidence>
<dbReference type="EMBL" id="JBHTBR010000005">
    <property type="protein sequence ID" value="MFC7291990.1"/>
    <property type="molecule type" value="Genomic_DNA"/>
</dbReference>
<name>A0ABW2IMC4_9PROT</name>
<accession>A0ABW2IMC4</accession>
<keyword evidence="3" id="KW-1185">Reference proteome</keyword>
<evidence type="ECO:0000259" key="1">
    <source>
        <dbReference type="Pfam" id="PF04324"/>
    </source>
</evidence>
<dbReference type="InterPro" id="IPR007419">
    <property type="entry name" value="BFD-like_2Fe2S-bd_dom"/>
</dbReference>
<reference evidence="3" key="1">
    <citation type="journal article" date="2019" name="Int. J. Syst. Evol. Microbiol.">
        <title>The Global Catalogue of Microorganisms (GCM) 10K type strain sequencing project: providing services to taxonomists for standard genome sequencing and annotation.</title>
        <authorList>
            <consortium name="The Broad Institute Genomics Platform"/>
            <consortium name="The Broad Institute Genome Sequencing Center for Infectious Disease"/>
            <person name="Wu L."/>
            <person name="Ma J."/>
        </authorList>
    </citation>
    <scope>NUCLEOTIDE SEQUENCE [LARGE SCALE GENOMIC DNA]</scope>
    <source>
        <strain evidence="3">CCUG 51308</strain>
    </source>
</reference>
<dbReference type="Proteomes" id="UP001596492">
    <property type="component" value="Unassembled WGS sequence"/>
</dbReference>
<gene>
    <name evidence="2" type="ORF">ACFQS8_10215</name>
</gene>
<dbReference type="InterPro" id="IPR041854">
    <property type="entry name" value="BFD-like_2Fe2S-bd_dom_sf"/>
</dbReference>
<feature type="domain" description="BFD-like [2Fe-2S]-binding" evidence="1">
    <location>
        <begin position="2"/>
        <end position="50"/>
    </location>
</feature>
<dbReference type="Gene3D" id="1.10.10.1100">
    <property type="entry name" value="BFD-like [2Fe-2S]-binding domain"/>
    <property type="match status" value="1"/>
</dbReference>